<dbReference type="EMBL" id="CM042009">
    <property type="protein sequence ID" value="KAI3792260.1"/>
    <property type="molecule type" value="Genomic_DNA"/>
</dbReference>
<sequence>MKSSPLTILFLVLLFQENLFSATADRLLIENTCKGTPSYNLCLSVLLADPHSQNADLTGLAIIAVYAVKNNGYQTLQQIEALKKFHPELMAALTQCGEVYKGVVDVDVPLSINALNLGNPKFAEDGMADTAVESQACERSFQDHAQTSPMTNANKAMEDVANVARAIIRMLL</sequence>
<accession>A0ACB9HAQ4</accession>
<reference evidence="2" key="1">
    <citation type="journal article" date="2022" name="Mol. Ecol. Resour.">
        <title>The genomes of chicory, endive, great burdock and yacon provide insights into Asteraceae palaeo-polyploidization history and plant inulin production.</title>
        <authorList>
            <person name="Fan W."/>
            <person name="Wang S."/>
            <person name="Wang H."/>
            <person name="Wang A."/>
            <person name="Jiang F."/>
            <person name="Liu H."/>
            <person name="Zhao H."/>
            <person name="Xu D."/>
            <person name="Zhang Y."/>
        </authorList>
    </citation>
    <scope>NUCLEOTIDE SEQUENCE [LARGE SCALE GENOMIC DNA]</scope>
    <source>
        <strain evidence="2">cv. Punajuju</strain>
    </source>
</reference>
<reference evidence="1 2" key="2">
    <citation type="journal article" date="2022" name="Mol. Ecol. Resour.">
        <title>The genomes of chicory, endive, great burdock and yacon provide insights into Asteraceae paleo-polyploidization history and plant inulin production.</title>
        <authorList>
            <person name="Fan W."/>
            <person name="Wang S."/>
            <person name="Wang H."/>
            <person name="Wang A."/>
            <person name="Jiang F."/>
            <person name="Liu H."/>
            <person name="Zhao H."/>
            <person name="Xu D."/>
            <person name="Zhang Y."/>
        </authorList>
    </citation>
    <scope>NUCLEOTIDE SEQUENCE [LARGE SCALE GENOMIC DNA]</scope>
    <source>
        <strain evidence="2">cv. Punajuju</strain>
        <tissue evidence="1">Leaves</tissue>
    </source>
</reference>
<name>A0ACB9HAQ4_CICIN</name>
<keyword evidence="2" id="KW-1185">Reference proteome</keyword>
<protein>
    <submittedName>
        <fullName evidence="1">Uncharacterized protein</fullName>
    </submittedName>
</protein>
<proteinExistence type="predicted"/>
<evidence type="ECO:0000313" key="2">
    <source>
        <dbReference type="Proteomes" id="UP001055811"/>
    </source>
</evidence>
<organism evidence="1 2">
    <name type="scientific">Cichorium intybus</name>
    <name type="common">Chicory</name>
    <dbReference type="NCBI Taxonomy" id="13427"/>
    <lineage>
        <taxon>Eukaryota</taxon>
        <taxon>Viridiplantae</taxon>
        <taxon>Streptophyta</taxon>
        <taxon>Embryophyta</taxon>
        <taxon>Tracheophyta</taxon>
        <taxon>Spermatophyta</taxon>
        <taxon>Magnoliopsida</taxon>
        <taxon>eudicotyledons</taxon>
        <taxon>Gunneridae</taxon>
        <taxon>Pentapetalae</taxon>
        <taxon>asterids</taxon>
        <taxon>campanulids</taxon>
        <taxon>Asterales</taxon>
        <taxon>Asteraceae</taxon>
        <taxon>Cichorioideae</taxon>
        <taxon>Cichorieae</taxon>
        <taxon>Cichoriinae</taxon>
        <taxon>Cichorium</taxon>
    </lineage>
</organism>
<evidence type="ECO:0000313" key="1">
    <source>
        <dbReference type="EMBL" id="KAI3792260.1"/>
    </source>
</evidence>
<comment type="caution">
    <text evidence="1">The sequence shown here is derived from an EMBL/GenBank/DDBJ whole genome shotgun (WGS) entry which is preliminary data.</text>
</comment>
<dbReference type="Proteomes" id="UP001055811">
    <property type="component" value="Linkage Group LG01"/>
</dbReference>
<gene>
    <name evidence="1" type="ORF">L2E82_06135</name>
</gene>